<sequence length="440" mass="51697">MYSNRIVRTKVSSDFQNTCSSSFKRQQFHTQTGSISPCRITADNFCTAKTYTPAQSQNDKGQQLKKVQIEAFIAEIEKLNDVLKKKVNLIHDLTVKLNASEANLQEKRDEQSSLKTTYQRQIEEQQQKIEELLLTNQQLKQTNIQQQQELENLFLQIEQYNKESQKLKETLKNSQTIHNEVEVKQLRVELNNQKQEITRLQIQLLEEKKEANLLKLQNEELNNQSQIKFLENTLNDQQNTIDNQKQCIAQLRKTINLLEQNISDQFMSENSYNQLVNAFNSYKDQQKEQEAKLSKLLKGKDSEIMDLKDNFQSQQVQLEQSNLLVISLQNQIEKLKNMMKLKIDDFDLKKFENDQALQQPLQQHNKNHSKKINKDYIGTPQNHASQHQQINFIKEQCRHIPMSSQNFEKELSSYKNKMNSPSNIKFRQEAKEGIFNKKVC</sequence>
<gene>
    <name evidence="2" type="ORF">GSPATT00016411001</name>
</gene>
<organism evidence="2 3">
    <name type="scientific">Paramecium tetraurelia</name>
    <dbReference type="NCBI Taxonomy" id="5888"/>
    <lineage>
        <taxon>Eukaryota</taxon>
        <taxon>Sar</taxon>
        <taxon>Alveolata</taxon>
        <taxon>Ciliophora</taxon>
        <taxon>Intramacronucleata</taxon>
        <taxon>Oligohymenophorea</taxon>
        <taxon>Peniculida</taxon>
        <taxon>Parameciidae</taxon>
        <taxon>Paramecium</taxon>
    </lineage>
</organism>
<feature type="coiled-coil region" evidence="1">
    <location>
        <begin position="318"/>
        <end position="345"/>
    </location>
</feature>
<dbReference type="KEGG" id="ptm:GSPATT00016411001"/>
<dbReference type="AlphaFoldDB" id="A0DEW8"/>
<dbReference type="InParanoid" id="A0DEW8"/>
<evidence type="ECO:0000256" key="1">
    <source>
        <dbReference type="SAM" id="Coils"/>
    </source>
</evidence>
<evidence type="ECO:0000313" key="2">
    <source>
        <dbReference type="EMBL" id="CAK81585.1"/>
    </source>
</evidence>
<evidence type="ECO:0000313" key="3">
    <source>
        <dbReference type="Proteomes" id="UP000000600"/>
    </source>
</evidence>
<dbReference type="OrthoDB" id="307006at2759"/>
<keyword evidence="3" id="KW-1185">Reference proteome</keyword>
<keyword evidence="1" id="KW-0175">Coiled coil</keyword>
<feature type="coiled-coil region" evidence="1">
    <location>
        <begin position="90"/>
        <end position="261"/>
    </location>
</feature>
<accession>A0DEW8</accession>
<name>A0DEW8_PARTE</name>
<dbReference type="Proteomes" id="UP000000600">
    <property type="component" value="Unassembled WGS sequence"/>
</dbReference>
<protein>
    <submittedName>
        <fullName evidence="2">Uncharacterized protein</fullName>
    </submittedName>
</protein>
<dbReference type="GeneID" id="5034767"/>
<dbReference type="OMA" id="NTIDNQK"/>
<reference evidence="2 3" key="1">
    <citation type="journal article" date="2006" name="Nature">
        <title>Global trends of whole-genome duplications revealed by the ciliate Paramecium tetraurelia.</title>
        <authorList>
            <consortium name="Genoscope"/>
            <person name="Aury J.-M."/>
            <person name="Jaillon O."/>
            <person name="Duret L."/>
            <person name="Noel B."/>
            <person name="Jubin C."/>
            <person name="Porcel B.M."/>
            <person name="Segurens B."/>
            <person name="Daubin V."/>
            <person name="Anthouard V."/>
            <person name="Aiach N."/>
            <person name="Arnaiz O."/>
            <person name="Billaut A."/>
            <person name="Beisson J."/>
            <person name="Blanc I."/>
            <person name="Bouhouche K."/>
            <person name="Camara F."/>
            <person name="Duharcourt S."/>
            <person name="Guigo R."/>
            <person name="Gogendeau D."/>
            <person name="Katinka M."/>
            <person name="Keller A.-M."/>
            <person name="Kissmehl R."/>
            <person name="Klotz C."/>
            <person name="Koll F."/>
            <person name="Le Moue A."/>
            <person name="Lepere C."/>
            <person name="Malinsky S."/>
            <person name="Nowacki M."/>
            <person name="Nowak J.K."/>
            <person name="Plattner H."/>
            <person name="Poulain J."/>
            <person name="Ruiz F."/>
            <person name="Serrano V."/>
            <person name="Zagulski M."/>
            <person name="Dessen P."/>
            <person name="Betermier M."/>
            <person name="Weissenbach J."/>
            <person name="Scarpelli C."/>
            <person name="Schachter V."/>
            <person name="Sperling L."/>
            <person name="Meyer E."/>
            <person name="Cohen J."/>
            <person name="Wincker P."/>
        </authorList>
    </citation>
    <scope>NUCLEOTIDE SEQUENCE [LARGE SCALE GENOMIC DNA]</scope>
    <source>
        <strain evidence="2 3">Stock d4-2</strain>
    </source>
</reference>
<dbReference type="EMBL" id="CT868407">
    <property type="protein sequence ID" value="CAK81585.1"/>
    <property type="molecule type" value="Genomic_DNA"/>
</dbReference>
<dbReference type="HOGENOM" id="CLU_623289_0_0_1"/>
<proteinExistence type="predicted"/>
<dbReference type="RefSeq" id="XP_001448982.1">
    <property type="nucleotide sequence ID" value="XM_001448945.1"/>
</dbReference>